<feature type="region of interest" description="Disordered" evidence="5">
    <location>
        <begin position="554"/>
        <end position="579"/>
    </location>
</feature>
<dbReference type="OrthoDB" id="624345at2759"/>
<evidence type="ECO:0000313" key="7">
    <source>
        <dbReference type="EMBL" id="KAF3332526.1"/>
    </source>
</evidence>
<name>A0A833RA67_9POAL</name>
<evidence type="ECO:0000259" key="6">
    <source>
        <dbReference type="PROSITE" id="PS51649"/>
    </source>
</evidence>
<dbReference type="InterPro" id="IPR043454">
    <property type="entry name" value="NPH3/RPT2-like"/>
</dbReference>
<sequence>MSKVGADEEGMGVPAIISKKKQLLSSSLKRNPEWIFSQDIPSDLTIQVGDSTLNLQKVPLISKCGYMHKLISKSSTDSKIKTIDIRNIPGGAEGFELAAKFCYGVDFEITIENVALLRCVAEFLEMTEEYAADNLINRTEFFLQEVALTQITSAITVLHKSETLLPMAERVKLISRCIDSIAYMTCSDQQLGQSLNEVNSNSSGFNPKPIVDWWADELTILQIDIFQRVLVAMKARGFKEHAFGPLVMLYAQKSLRSLDIYGRAKKKIEPKQEHEKRIILETIVSLLPRERNSISVSFISMLLRASIYLDTTVACRLDLEKRIALQLGQAVLDDLMIPSFSDDAIFDVDTVKRILTNYIEHEGDGNGSRLDYVTDDDLISLPPSDAPQVGRLMESYLAEIATDPNLSIEKFIGLAELIPEQAKFNEDGMYRAIDIYLKAHPTLGDIERKRICRLMDCQKLSREACAHAAQNDRLPAQTVVQVLYSEQQRLRDNSMYSASFMGGDSPAASYKGTPVVSGARYQAQSTEEVSRLQRENDELKLELFKMKMKLKESSGPTVYKDREASSSNTAWSAQKPPLPKKSFINSVSKTFGKINLFLRSDSVGTSKARTKPPKDRRHSIS</sequence>
<dbReference type="Proteomes" id="UP000623129">
    <property type="component" value="Unassembled WGS sequence"/>
</dbReference>
<dbReference type="PROSITE" id="PS51649">
    <property type="entry name" value="NPH3"/>
    <property type="match status" value="1"/>
</dbReference>
<dbReference type="InterPro" id="IPR000210">
    <property type="entry name" value="BTB/POZ_dom"/>
</dbReference>
<evidence type="ECO:0000256" key="5">
    <source>
        <dbReference type="SAM" id="MobiDB-lite"/>
    </source>
</evidence>
<organism evidence="7 8">
    <name type="scientific">Carex littledalei</name>
    <dbReference type="NCBI Taxonomy" id="544730"/>
    <lineage>
        <taxon>Eukaryota</taxon>
        <taxon>Viridiplantae</taxon>
        <taxon>Streptophyta</taxon>
        <taxon>Embryophyta</taxon>
        <taxon>Tracheophyta</taxon>
        <taxon>Spermatophyta</taxon>
        <taxon>Magnoliopsida</taxon>
        <taxon>Liliopsida</taxon>
        <taxon>Poales</taxon>
        <taxon>Cyperaceae</taxon>
        <taxon>Cyperoideae</taxon>
        <taxon>Cariceae</taxon>
        <taxon>Carex</taxon>
        <taxon>Carex subgen. Euthyceras</taxon>
    </lineage>
</organism>
<evidence type="ECO:0000256" key="3">
    <source>
        <dbReference type="PROSITE-ProRule" id="PRU00982"/>
    </source>
</evidence>
<gene>
    <name evidence="7" type="ORF">FCM35_KLT02103</name>
</gene>
<comment type="similarity">
    <text evidence="3">Belongs to the NPH3 family.</text>
</comment>
<dbReference type="InterPro" id="IPR011333">
    <property type="entry name" value="SKP1/BTB/POZ_sf"/>
</dbReference>
<dbReference type="Pfam" id="PF00651">
    <property type="entry name" value="BTB"/>
    <property type="match status" value="1"/>
</dbReference>
<dbReference type="EMBL" id="SWLB01000011">
    <property type="protein sequence ID" value="KAF3332526.1"/>
    <property type="molecule type" value="Genomic_DNA"/>
</dbReference>
<keyword evidence="4" id="KW-0175">Coiled coil</keyword>
<evidence type="ECO:0000256" key="1">
    <source>
        <dbReference type="ARBA" id="ARBA00004906"/>
    </source>
</evidence>
<proteinExistence type="inferred from homology"/>
<comment type="pathway">
    <text evidence="1">Protein modification; protein ubiquitination.</text>
</comment>
<keyword evidence="2" id="KW-0833">Ubl conjugation pathway</keyword>
<dbReference type="SUPFAM" id="SSF54695">
    <property type="entry name" value="POZ domain"/>
    <property type="match status" value="1"/>
</dbReference>
<comment type="caution">
    <text evidence="7">The sequence shown here is derived from an EMBL/GenBank/DDBJ whole genome shotgun (WGS) entry which is preliminary data.</text>
</comment>
<dbReference type="UniPathway" id="UPA00143"/>
<dbReference type="GO" id="GO:0016567">
    <property type="term" value="P:protein ubiquitination"/>
    <property type="evidence" value="ECO:0007669"/>
    <property type="project" value="UniProtKB-UniPathway"/>
</dbReference>
<dbReference type="Gene3D" id="3.30.710.10">
    <property type="entry name" value="Potassium Channel Kv1.1, Chain A"/>
    <property type="match status" value="1"/>
</dbReference>
<feature type="coiled-coil region" evidence="4">
    <location>
        <begin position="522"/>
        <end position="549"/>
    </location>
</feature>
<reference evidence="7" key="1">
    <citation type="submission" date="2020-01" db="EMBL/GenBank/DDBJ databases">
        <title>Genome sequence of Kobresia littledalei, the first chromosome-level genome in the family Cyperaceae.</title>
        <authorList>
            <person name="Qu G."/>
        </authorList>
    </citation>
    <scope>NUCLEOTIDE SEQUENCE</scope>
    <source>
        <strain evidence="7">C.B.Clarke</strain>
        <tissue evidence="7">Leaf</tissue>
    </source>
</reference>
<feature type="domain" description="NPH3" evidence="6">
    <location>
        <begin position="212"/>
        <end position="489"/>
    </location>
</feature>
<protein>
    <submittedName>
        <fullName evidence="7">BTB/POZ domain-containing protein</fullName>
    </submittedName>
</protein>
<dbReference type="Pfam" id="PF03000">
    <property type="entry name" value="NPH3"/>
    <property type="match status" value="1"/>
</dbReference>
<evidence type="ECO:0000256" key="2">
    <source>
        <dbReference type="ARBA" id="ARBA00022786"/>
    </source>
</evidence>
<evidence type="ECO:0000313" key="8">
    <source>
        <dbReference type="Proteomes" id="UP000623129"/>
    </source>
</evidence>
<feature type="compositionally biased region" description="Basic residues" evidence="5">
    <location>
        <begin position="608"/>
        <end position="621"/>
    </location>
</feature>
<keyword evidence="8" id="KW-1185">Reference proteome</keyword>
<accession>A0A833RA67</accession>
<dbReference type="PANTHER" id="PTHR32370">
    <property type="entry name" value="OS12G0117600 PROTEIN"/>
    <property type="match status" value="1"/>
</dbReference>
<dbReference type="InterPro" id="IPR027356">
    <property type="entry name" value="NPH3_dom"/>
</dbReference>
<feature type="region of interest" description="Disordered" evidence="5">
    <location>
        <begin position="602"/>
        <end position="621"/>
    </location>
</feature>
<dbReference type="AlphaFoldDB" id="A0A833RA67"/>
<evidence type="ECO:0000256" key="4">
    <source>
        <dbReference type="SAM" id="Coils"/>
    </source>
</evidence>